<dbReference type="Proteomes" id="UP001164746">
    <property type="component" value="Chromosome 14"/>
</dbReference>
<feature type="region of interest" description="Disordered" evidence="9">
    <location>
        <begin position="1"/>
        <end position="67"/>
    </location>
</feature>
<dbReference type="Gene3D" id="1.20.58.1480">
    <property type="match status" value="1"/>
</dbReference>
<evidence type="ECO:0000256" key="3">
    <source>
        <dbReference type="ARBA" id="ARBA00005293"/>
    </source>
</evidence>
<evidence type="ECO:0000256" key="6">
    <source>
        <dbReference type="ARBA" id="ARBA00022786"/>
    </source>
</evidence>
<comment type="pathway">
    <text evidence="2">Protein modification; protein ubiquitination.</text>
</comment>
<keyword evidence="12" id="KW-1185">Reference proteome</keyword>
<sequence>MAEEDILPLLAINIPPDDDDSSDSNSDGSHAEEMDENMADEEDDDDDDVEGAKPSESRSFDQALPSSHSYLGTDLEEISGRTILDDDMEIELPLVTLPGTILVPGHIIPLYSHNQHEVAMLKGVVDSPHKTFGVVALRYEEHRHVIASIGTTAEIYSVKNEMHEGSGISTITVLAQGRQRFELVNYRRTITGVLLGQVKILPETELGDMLEGIRPPMHCRLCSPGNEDEEDVKVAMDKQGRILSCVRMRPKRKELLMKRIKMELQKWDVTLQPNKLPSDCTKLSYWVTQNLPVNDTLKLHLLSINSAVQRLRCALGIMEKCSVLCCHRCTREVTSMSSMFSMSVSGPLSAYVNPGGHVHETVTVHHVKNLSLYGRPSTEHSWFPGYAWTIAQCKRCSNHMGWKFTATRKDLQPQKFWGLCRTSLAPGISDPDENPDVASWTPRYTSV</sequence>
<comment type="subcellular location">
    <subcellularLocation>
        <location evidence="1">Nucleus</location>
    </subcellularLocation>
</comment>
<dbReference type="InterPro" id="IPR015947">
    <property type="entry name" value="PUA-like_sf"/>
</dbReference>
<evidence type="ECO:0000313" key="11">
    <source>
        <dbReference type="EMBL" id="WAR25543.1"/>
    </source>
</evidence>
<protein>
    <recommendedName>
        <fullName evidence="4">Protein cereblon</fullName>
    </recommendedName>
</protein>
<evidence type="ECO:0000256" key="1">
    <source>
        <dbReference type="ARBA" id="ARBA00004123"/>
    </source>
</evidence>
<dbReference type="PANTHER" id="PTHR46732">
    <property type="entry name" value="ATP-DEPENDENT PROTEASE LA (LON) DOMAIN PROTEIN"/>
    <property type="match status" value="1"/>
</dbReference>
<keyword evidence="5" id="KW-0479">Metal-binding</keyword>
<comment type="similarity">
    <text evidence="3">Belongs to the CRBN family.</text>
</comment>
<dbReference type="SUPFAM" id="SSF88697">
    <property type="entry name" value="PUA domain-like"/>
    <property type="match status" value="1"/>
</dbReference>
<gene>
    <name evidence="11" type="ORF">MAR_011247</name>
</gene>
<proteinExistence type="inferred from homology"/>
<evidence type="ECO:0000256" key="8">
    <source>
        <dbReference type="ARBA" id="ARBA00023242"/>
    </source>
</evidence>
<dbReference type="Pfam" id="PF02190">
    <property type="entry name" value="LON_substr_bdg"/>
    <property type="match status" value="1"/>
</dbReference>
<keyword evidence="6" id="KW-0833">Ubl conjugation pathway</keyword>
<dbReference type="PANTHER" id="PTHR46732:SF8">
    <property type="entry name" value="ATP-DEPENDENT PROTEASE LA (LON) DOMAIN PROTEIN"/>
    <property type="match status" value="1"/>
</dbReference>
<dbReference type="InterPro" id="IPR034750">
    <property type="entry name" value="CULT"/>
</dbReference>
<dbReference type="InterPro" id="IPR046336">
    <property type="entry name" value="Lon_prtase_N_sf"/>
</dbReference>
<dbReference type="Gene3D" id="2.170.150.20">
    <property type="entry name" value="Peptide methionine sulfoxide reductase"/>
    <property type="match status" value="1"/>
</dbReference>
<reference evidence="11" key="1">
    <citation type="submission" date="2022-11" db="EMBL/GenBank/DDBJ databases">
        <title>Centuries of genome instability and evolution in soft-shell clam transmissible cancer (bioRxiv).</title>
        <authorList>
            <person name="Hart S.F.M."/>
            <person name="Yonemitsu M.A."/>
            <person name="Giersch R.M."/>
            <person name="Beal B.F."/>
            <person name="Arriagada G."/>
            <person name="Davis B.W."/>
            <person name="Ostrander E.A."/>
            <person name="Goff S.P."/>
            <person name="Metzger M.J."/>
        </authorList>
    </citation>
    <scope>NUCLEOTIDE SEQUENCE</scope>
    <source>
        <strain evidence="11">MELC-2E11</strain>
        <tissue evidence="11">Siphon/mantle</tissue>
    </source>
</reference>
<name>A0ABY7FTJ7_MYAAR</name>
<feature type="domain" description="Lon N-terminal" evidence="10">
    <location>
        <begin position="91"/>
        <end position="320"/>
    </location>
</feature>
<keyword evidence="8" id="KW-0539">Nucleus</keyword>
<dbReference type="Pfam" id="PF03226">
    <property type="entry name" value="Yippee-Mis18"/>
    <property type="match status" value="1"/>
</dbReference>
<dbReference type="InterPro" id="IPR004910">
    <property type="entry name" value="Yippee/Mis18/Cereblon"/>
</dbReference>
<keyword evidence="7" id="KW-0862">Zinc</keyword>
<evidence type="ECO:0000256" key="9">
    <source>
        <dbReference type="SAM" id="MobiDB-lite"/>
    </source>
</evidence>
<evidence type="ECO:0000313" key="12">
    <source>
        <dbReference type="Proteomes" id="UP001164746"/>
    </source>
</evidence>
<accession>A0ABY7FTJ7</accession>
<evidence type="ECO:0000256" key="7">
    <source>
        <dbReference type="ARBA" id="ARBA00022833"/>
    </source>
</evidence>
<organism evidence="11 12">
    <name type="scientific">Mya arenaria</name>
    <name type="common">Soft-shell clam</name>
    <dbReference type="NCBI Taxonomy" id="6604"/>
    <lineage>
        <taxon>Eukaryota</taxon>
        <taxon>Metazoa</taxon>
        <taxon>Spiralia</taxon>
        <taxon>Lophotrochozoa</taxon>
        <taxon>Mollusca</taxon>
        <taxon>Bivalvia</taxon>
        <taxon>Autobranchia</taxon>
        <taxon>Heteroconchia</taxon>
        <taxon>Euheterodonta</taxon>
        <taxon>Imparidentia</taxon>
        <taxon>Neoheterodontei</taxon>
        <taxon>Myida</taxon>
        <taxon>Myoidea</taxon>
        <taxon>Myidae</taxon>
        <taxon>Mya</taxon>
    </lineage>
</organism>
<dbReference type="Gene3D" id="2.30.130.40">
    <property type="entry name" value="LON domain-like"/>
    <property type="match status" value="1"/>
</dbReference>
<dbReference type="InterPro" id="IPR003111">
    <property type="entry name" value="Lon_prtase_N"/>
</dbReference>
<evidence type="ECO:0000259" key="10">
    <source>
        <dbReference type="SMART" id="SM00464"/>
    </source>
</evidence>
<dbReference type="EMBL" id="CP111025">
    <property type="protein sequence ID" value="WAR25543.1"/>
    <property type="molecule type" value="Genomic_DNA"/>
</dbReference>
<evidence type="ECO:0000256" key="2">
    <source>
        <dbReference type="ARBA" id="ARBA00004906"/>
    </source>
</evidence>
<feature type="compositionally biased region" description="Basic and acidic residues" evidence="9">
    <location>
        <begin position="50"/>
        <end position="59"/>
    </location>
</feature>
<evidence type="ECO:0000256" key="5">
    <source>
        <dbReference type="ARBA" id="ARBA00022723"/>
    </source>
</evidence>
<feature type="compositionally biased region" description="Acidic residues" evidence="9">
    <location>
        <begin position="33"/>
        <end position="49"/>
    </location>
</feature>
<dbReference type="CDD" id="cd15777">
    <property type="entry name" value="CRBN_C_like"/>
    <property type="match status" value="1"/>
</dbReference>
<dbReference type="SMART" id="SM00464">
    <property type="entry name" value="LON"/>
    <property type="match status" value="1"/>
</dbReference>
<evidence type="ECO:0000256" key="4">
    <source>
        <dbReference type="ARBA" id="ARBA00014394"/>
    </source>
</evidence>